<organism evidence="14 15">
    <name type="scientific">Panicum virgatum</name>
    <name type="common">Blackwell switchgrass</name>
    <dbReference type="NCBI Taxonomy" id="38727"/>
    <lineage>
        <taxon>Eukaryota</taxon>
        <taxon>Viridiplantae</taxon>
        <taxon>Streptophyta</taxon>
        <taxon>Embryophyta</taxon>
        <taxon>Tracheophyta</taxon>
        <taxon>Spermatophyta</taxon>
        <taxon>Magnoliopsida</taxon>
        <taxon>Liliopsida</taxon>
        <taxon>Poales</taxon>
        <taxon>Poaceae</taxon>
        <taxon>PACMAD clade</taxon>
        <taxon>Panicoideae</taxon>
        <taxon>Panicodae</taxon>
        <taxon>Paniceae</taxon>
        <taxon>Panicinae</taxon>
        <taxon>Panicum</taxon>
        <taxon>Panicum sect. Hiantes</taxon>
    </lineage>
</organism>
<dbReference type="InterPro" id="IPR019956">
    <property type="entry name" value="Ubiquitin_dom"/>
</dbReference>
<evidence type="ECO:0000256" key="7">
    <source>
        <dbReference type="ARBA" id="ARBA00022499"/>
    </source>
</evidence>
<accession>A0A8T0P398</accession>
<keyword evidence="11" id="KW-0687">Ribonucleoprotein</keyword>
<dbReference type="PANTHER" id="PTHR10666">
    <property type="entry name" value="UBIQUITIN"/>
    <property type="match status" value="1"/>
</dbReference>
<evidence type="ECO:0000256" key="4">
    <source>
        <dbReference type="ARBA" id="ARBA00008373"/>
    </source>
</evidence>
<dbReference type="InterPro" id="IPR029071">
    <property type="entry name" value="Ubiquitin-like_domsf"/>
</dbReference>
<dbReference type="EMBL" id="CM029053">
    <property type="protein sequence ID" value="KAG2553214.1"/>
    <property type="molecule type" value="Genomic_DNA"/>
</dbReference>
<proteinExistence type="inferred from homology"/>
<evidence type="ECO:0000256" key="3">
    <source>
        <dbReference type="ARBA" id="ARBA00004496"/>
    </source>
</evidence>
<dbReference type="GO" id="GO:0003735">
    <property type="term" value="F:structural constituent of ribosome"/>
    <property type="evidence" value="ECO:0007669"/>
    <property type="project" value="InterPro"/>
</dbReference>
<dbReference type="PRINTS" id="PR00348">
    <property type="entry name" value="UBIQUITIN"/>
</dbReference>
<feature type="domain" description="Ubiquitin-like" evidence="13">
    <location>
        <begin position="1"/>
        <end position="76"/>
    </location>
</feature>
<keyword evidence="7" id="KW-1017">Isopeptide bond</keyword>
<evidence type="ECO:0000256" key="2">
    <source>
        <dbReference type="ARBA" id="ARBA00004123"/>
    </source>
</evidence>
<dbReference type="GO" id="GO:0005840">
    <property type="term" value="C:ribosome"/>
    <property type="evidence" value="ECO:0007669"/>
    <property type="project" value="UniProtKB-KW"/>
</dbReference>
<protein>
    <recommendedName>
        <fullName evidence="13">Ubiquitin-like domain-containing protein</fullName>
    </recommendedName>
</protein>
<dbReference type="SMART" id="SM00213">
    <property type="entry name" value="UBQ"/>
    <property type="match status" value="1"/>
</dbReference>
<dbReference type="InterPro" id="IPR019954">
    <property type="entry name" value="Ubiquitin_CS"/>
</dbReference>
<dbReference type="InterPro" id="IPR038587">
    <property type="entry name" value="Ribosomal_eL40_sf"/>
</dbReference>
<dbReference type="GO" id="GO:0005737">
    <property type="term" value="C:cytoplasm"/>
    <property type="evidence" value="ECO:0007669"/>
    <property type="project" value="UniProtKB-SubCell"/>
</dbReference>
<dbReference type="AlphaFoldDB" id="A0A8T0P398"/>
<dbReference type="InterPro" id="IPR000626">
    <property type="entry name" value="Ubiquitin-like_dom"/>
</dbReference>
<evidence type="ECO:0000313" key="15">
    <source>
        <dbReference type="Proteomes" id="UP000823388"/>
    </source>
</evidence>
<dbReference type="FunFam" id="4.10.1060.50:FF:000001">
    <property type="entry name" value="ubiquitin-60S ribosomal protein L40"/>
    <property type="match status" value="1"/>
</dbReference>
<dbReference type="GO" id="GO:1990904">
    <property type="term" value="C:ribonucleoprotein complex"/>
    <property type="evidence" value="ECO:0007669"/>
    <property type="project" value="UniProtKB-KW"/>
</dbReference>
<reference evidence="14" key="1">
    <citation type="submission" date="2020-05" db="EMBL/GenBank/DDBJ databases">
        <title>WGS assembly of Panicum virgatum.</title>
        <authorList>
            <person name="Lovell J.T."/>
            <person name="Jenkins J."/>
            <person name="Shu S."/>
            <person name="Juenger T.E."/>
            <person name="Schmutz J."/>
        </authorList>
    </citation>
    <scope>NUCLEOTIDE SEQUENCE</scope>
    <source>
        <strain evidence="14">AP13</strain>
    </source>
</reference>
<gene>
    <name evidence="14" type="ORF">PVAP13_9KG516300</name>
</gene>
<keyword evidence="6" id="KW-0963">Cytoplasm</keyword>
<dbReference type="InterPro" id="IPR050158">
    <property type="entry name" value="Ubiquitin_ubiquitin-like"/>
</dbReference>
<comment type="function">
    <text evidence="1">Component of the 60S subunit of the ribosome.</text>
</comment>
<evidence type="ECO:0000259" key="13">
    <source>
        <dbReference type="PROSITE" id="PS50053"/>
    </source>
</evidence>
<dbReference type="Gene3D" id="4.10.1060.50">
    <property type="match status" value="1"/>
</dbReference>
<evidence type="ECO:0000256" key="9">
    <source>
        <dbReference type="ARBA" id="ARBA00022980"/>
    </source>
</evidence>
<dbReference type="Proteomes" id="UP000823388">
    <property type="component" value="Chromosome 9K"/>
</dbReference>
<dbReference type="InterPro" id="IPR011332">
    <property type="entry name" value="Ribosomal_zn-bd"/>
</dbReference>
<comment type="caution">
    <text evidence="14">The sequence shown here is derived from an EMBL/GenBank/DDBJ whole genome shotgun (WGS) entry which is preliminary data.</text>
</comment>
<dbReference type="InterPro" id="IPR001975">
    <property type="entry name" value="Ribosomal_eL40_dom"/>
</dbReference>
<dbReference type="PROSITE" id="PS00299">
    <property type="entry name" value="UBIQUITIN_1"/>
    <property type="match status" value="1"/>
</dbReference>
<evidence type="ECO:0000256" key="1">
    <source>
        <dbReference type="ARBA" id="ARBA00002241"/>
    </source>
</evidence>
<dbReference type="PROSITE" id="PS50053">
    <property type="entry name" value="UBIQUITIN_2"/>
    <property type="match status" value="1"/>
</dbReference>
<dbReference type="FunFam" id="3.10.20.90:FF:000160">
    <property type="entry name" value="Polyubiquitin-C"/>
    <property type="match status" value="1"/>
</dbReference>
<dbReference type="GO" id="GO:0003729">
    <property type="term" value="F:mRNA binding"/>
    <property type="evidence" value="ECO:0007669"/>
    <property type="project" value="UniProtKB-ARBA"/>
</dbReference>
<dbReference type="SUPFAM" id="SSF54236">
    <property type="entry name" value="Ubiquitin-like"/>
    <property type="match status" value="1"/>
</dbReference>
<dbReference type="Pfam" id="PF00240">
    <property type="entry name" value="ubiquitin"/>
    <property type="match status" value="1"/>
</dbReference>
<evidence type="ECO:0000256" key="12">
    <source>
        <dbReference type="ARBA" id="ARBA00035124"/>
    </source>
</evidence>
<evidence type="ECO:0000256" key="5">
    <source>
        <dbReference type="ARBA" id="ARBA00010570"/>
    </source>
</evidence>
<evidence type="ECO:0000256" key="6">
    <source>
        <dbReference type="ARBA" id="ARBA00022490"/>
    </source>
</evidence>
<comment type="subcellular location">
    <subcellularLocation>
        <location evidence="3">Cytoplasm</location>
    </subcellularLocation>
    <subcellularLocation>
        <location evidence="2">Nucleus</location>
    </subcellularLocation>
</comment>
<dbReference type="GO" id="GO:0005634">
    <property type="term" value="C:nucleus"/>
    <property type="evidence" value="ECO:0007669"/>
    <property type="project" value="UniProtKB-SubCell"/>
</dbReference>
<keyword evidence="15" id="KW-1185">Reference proteome</keyword>
<name>A0A8T0P398_PANVG</name>
<evidence type="ECO:0000313" key="14">
    <source>
        <dbReference type="EMBL" id="KAG2553214.1"/>
    </source>
</evidence>
<dbReference type="SUPFAM" id="SSF57829">
    <property type="entry name" value="Zn-binding ribosomal proteins"/>
    <property type="match status" value="1"/>
</dbReference>
<evidence type="ECO:0000256" key="10">
    <source>
        <dbReference type="ARBA" id="ARBA00023242"/>
    </source>
</evidence>
<comment type="similarity">
    <text evidence="5">In the C-terminal section; belongs to the eukaryotic ribosomal protein eL40 family.</text>
</comment>
<dbReference type="Gene3D" id="3.10.20.90">
    <property type="entry name" value="Phosphatidylinositol 3-kinase Catalytic Subunit, Chain A, domain 1"/>
    <property type="match status" value="1"/>
</dbReference>
<dbReference type="GO" id="GO:0006412">
    <property type="term" value="P:translation"/>
    <property type="evidence" value="ECO:0007669"/>
    <property type="project" value="InterPro"/>
</dbReference>
<comment type="subunit">
    <text evidence="12">Part of the 60S ribosomal subunit.</text>
</comment>
<sequence length="144" mass="16053">MQVFVKTLAGKTAILEVEGGDTVAAVKAKIQDKEGVAADEQRLILAGTQLEDGRTMADYGIQKESTFHLELGLLGGCWWIEPNLRALVYNHNINKMICRKCYATLPPGARNCRKKKCGHSNQLRRRKLGFFKGCFRSGPCLWSP</sequence>
<keyword evidence="9" id="KW-0689">Ribosomal protein</keyword>
<dbReference type="SMART" id="SM01377">
    <property type="entry name" value="Ribosomal_L40e"/>
    <property type="match status" value="1"/>
</dbReference>
<keyword evidence="8" id="KW-0832">Ubl conjugation</keyword>
<comment type="similarity">
    <text evidence="4">In the N-terminal section; belongs to the ubiquitin family.</text>
</comment>
<evidence type="ECO:0000256" key="11">
    <source>
        <dbReference type="ARBA" id="ARBA00023274"/>
    </source>
</evidence>
<evidence type="ECO:0000256" key="8">
    <source>
        <dbReference type="ARBA" id="ARBA00022843"/>
    </source>
</evidence>
<keyword evidence="10" id="KW-0539">Nucleus</keyword>
<dbReference type="Pfam" id="PF01020">
    <property type="entry name" value="Ribosomal_L40e"/>
    <property type="match status" value="1"/>
</dbReference>